<evidence type="ECO:0000259" key="12">
    <source>
        <dbReference type="PROSITE" id="PS50885"/>
    </source>
</evidence>
<evidence type="ECO:0000256" key="2">
    <source>
        <dbReference type="ARBA" id="ARBA00022475"/>
    </source>
</evidence>
<keyword evidence="4 10" id="KW-0812">Transmembrane</keyword>
<dbReference type="Pfam" id="PF00672">
    <property type="entry name" value="HAMP"/>
    <property type="match status" value="1"/>
</dbReference>
<evidence type="ECO:0000256" key="6">
    <source>
        <dbReference type="ARBA" id="ARBA00023136"/>
    </source>
</evidence>
<evidence type="ECO:0000256" key="1">
    <source>
        <dbReference type="ARBA" id="ARBA00004651"/>
    </source>
</evidence>
<evidence type="ECO:0000256" key="8">
    <source>
        <dbReference type="ARBA" id="ARBA00029447"/>
    </source>
</evidence>
<dbReference type="CDD" id="cd12912">
    <property type="entry name" value="PDC2_MCP_like"/>
    <property type="match status" value="1"/>
</dbReference>
<comment type="subcellular location">
    <subcellularLocation>
        <location evidence="1">Cell membrane</location>
        <topology evidence="1">Multi-pass membrane protein</topology>
    </subcellularLocation>
</comment>
<dbReference type="AlphaFoldDB" id="A0A6I1FH50"/>
<dbReference type="PANTHER" id="PTHR32089:SF112">
    <property type="entry name" value="LYSOZYME-LIKE PROTEIN-RELATED"/>
    <property type="match status" value="1"/>
</dbReference>
<dbReference type="Gene3D" id="1.10.287.950">
    <property type="entry name" value="Methyl-accepting chemotaxis protein"/>
    <property type="match status" value="1"/>
</dbReference>
<dbReference type="InterPro" id="IPR004089">
    <property type="entry name" value="MCPsignal_dom"/>
</dbReference>
<keyword evidence="5 10" id="KW-1133">Transmembrane helix</keyword>
<dbReference type="CDD" id="cd06225">
    <property type="entry name" value="HAMP"/>
    <property type="match status" value="1"/>
</dbReference>
<evidence type="ECO:0000256" key="4">
    <source>
        <dbReference type="ARBA" id="ARBA00022692"/>
    </source>
</evidence>
<feature type="domain" description="Methyl-accepting transducer" evidence="11">
    <location>
        <begin position="372"/>
        <end position="622"/>
    </location>
</feature>
<reference evidence="13 14" key="1">
    <citation type="submission" date="2019-10" db="EMBL/GenBank/DDBJ databases">
        <title>Bacillus aerolatum sp. nov., isolated from bioaerosol of sport playgrounds.</title>
        <authorList>
            <person name="Chen P."/>
            <person name="Zhang G."/>
        </authorList>
    </citation>
    <scope>NUCLEOTIDE SEQUENCE [LARGE SCALE GENOMIC DNA]</scope>
    <source>
        <strain evidence="13 14">CX253</strain>
    </source>
</reference>
<keyword evidence="14" id="KW-1185">Reference proteome</keyword>
<dbReference type="Gene3D" id="3.30.450.20">
    <property type="entry name" value="PAS domain"/>
    <property type="match status" value="2"/>
</dbReference>
<dbReference type="PROSITE" id="PS50111">
    <property type="entry name" value="CHEMOTAXIS_TRANSDUC_2"/>
    <property type="match status" value="1"/>
</dbReference>
<dbReference type="RefSeq" id="WP_152153199.1">
    <property type="nucleotide sequence ID" value="NZ_WEIO01000009.1"/>
</dbReference>
<evidence type="ECO:0000259" key="11">
    <source>
        <dbReference type="PROSITE" id="PS50111"/>
    </source>
</evidence>
<sequence length="658" mass="71411">MNLKRKLIVWFIVVAVVAIVPITILGLKSVEKQATQRIDAKLSGTVDAAASELNGWIESNTKVVETIGTVIQDAVPKEQVKNTHLQAFQRDSNSQNISALFVGYEDGTFIDGSGWVPESGYDARTRPWYAEVKKSGKLSYSDPYLEKVTNSSTVSISVPLLNKNGGFEGVIAGEVNLSTITDTIKKVKLDGDGYAFLIDKNSTILSHPDDKLFNKKMLDDANLKPLVVDMLASESGKKEYVVQNEERLMMYKKIPSTDWVVAASVSKDAAYKEFYSLRNQYVLMSIGTLIIVAFLAFMIATRMVKPLVRLKETSQKMSQGDLTAHVAVKGRDEIADLGHSFNAMSDNLRGLIQKVADSAVIVDSTSQNVYNHAENTGRIAEQISTAVEELANGSAEQAQSVHSGSEMVAGMTESVHSISQNVEQTVHMIDEANHAMKNGVEIVVNQVDLAKESRDTTIRVGESIELLAEKSQKIEEIVGVIHNIAEQTNLLSLNAAIEAARAGEHGKGFSVVAEEVRKLAEQSAVSSESIIALIKEIQYASKKSVSEVATAIDVAQKQEAAVNETKASFDKIEQSVEGIVVQIQEVSSAAEDLHMNASNISEVISNVAAVAEESAASTEEVAASTQEQATSVMKISELSEDLTQNADVLLKEVQKFKI</sequence>
<dbReference type="InterPro" id="IPR029151">
    <property type="entry name" value="Sensor-like_sf"/>
</dbReference>
<protein>
    <submittedName>
        <fullName evidence="13">HAMP domain-containing protein</fullName>
    </submittedName>
</protein>
<keyword evidence="6 10" id="KW-0472">Membrane</keyword>
<dbReference type="Pfam" id="PF02743">
    <property type="entry name" value="dCache_1"/>
    <property type="match status" value="1"/>
</dbReference>
<feature type="transmembrane region" description="Helical" evidence="10">
    <location>
        <begin position="281"/>
        <end position="301"/>
    </location>
</feature>
<proteinExistence type="inferred from homology"/>
<dbReference type="EMBL" id="WEIO01000009">
    <property type="protein sequence ID" value="KAB7705311.1"/>
    <property type="molecule type" value="Genomic_DNA"/>
</dbReference>
<dbReference type="GO" id="GO:0007165">
    <property type="term" value="P:signal transduction"/>
    <property type="evidence" value="ECO:0007669"/>
    <property type="project" value="UniProtKB-KW"/>
</dbReference>
<dbReference type="Proteomes" id="UP000429595">
    <property type="component" value="Unassembled WGS sequence"/>
</dbReference>
<evidence type="ECO:0000256" key="3">
    <source>
        <dbReference type="ARBA" id="ARBA00022500"/>
    </source>
</evidence>
<keyword evidence="2" id="KW-1003">Cell membrane</keyword>
<evidence type="ECO:0000256" key="5">
    <source>
        <dbReference type="ARBA" id="ARBA00022989"/>
    </source>
</evidence>
<comment type="caution">
    <text evidence="13">The sequence shown here is derived from an EMBL/GenBank/DDBJ whole genome shotgun (WGS) entry which is preliminary data.</text>
</comment>
<name>A0A6I1FH50_9BACI</name>
<keyword evidence="3" id="KW-0145">Chemotaxis</keyword>
<keyword evidence="7 9" id="KW-0807">Transducer</keyword>
<feature type="domain" description="HAMP" evidence="12">
    <location>
        <begin position="301"/>
        <end position="353"/>
    </location>
</feature>
<dbReference type="SMART" id="SM00283">
    <property type="entry name" value="MA"/>
    <property type="match status" value="1"/>
</dbReference>
<feature type="transmembrane region" description="Helical" evidence="10">
    <location>
        <begin position="7"/>
        <end position="27"/>
    </location>
</feature>
<evidence type="ECO:0000256" key="9">
    <source>
        <dbReference type="PROSITE-ProRule" id="PRU00284"/>
    </source>
</evidence>
<evidence type="ECO:0000256" key="10">
    <source>
        <dbReference type="SAM" id="Phobius"/>
    </source>
</evidence>
<dbReference type="SUPFAM" id="SSF103190">
    <property type="entry name" value="Sensory domain-like"/>
    <property type="match status" value="1"/>
</dbReference>
<accession>A0A6I1FH50</accession>
<evidence type="ECO:0000256" key="7">
    <source>
        <dbReference type="ARBA" id="ARBA00023224"/>
    </source>
</evidence>
<gene>
    <name evidence="13" type="ORF">F9802_14515</name>
</gene>
<comment type="similarity">
    <text evidence="8">Belongs to the methyl-accepting chemotaxis (MCP) protein family.</text>
</comment>
<organism evidence="13 14">
    <name type="scientific">Bacillus aerolatus</name>
    <dbReference type="NCBI Taxonomy" id="2653354"/>
    <lineage>
        <taxon>Bacteria</taxon>
        <taxon>Bacillati</taxon>
        <taxon>Bacillota</taxon>
        <taxon>Bacilli</taxon>
        <taxon>Bacillales</taxon>
        <taxon>Bacillaceae</taxon>
        <taxon>Bacillus</taxon>
    </lineage>
</organism>
<dbReference type="PANTHER" id="PTHR32089">
    <property type="entry name" value="METHYL-ACCEPTING CHEMOTAXIS PROTEIN MCPB"/>
    <property type="match status" value="1"/>
</dbReference>
<dbReference type="CDD" id="cd18773">
    <property type="entry name" value="PDC1_HK_sensor"/>
    <property type="match status" value="1"/>
</dbReference>
<dbReference type="InterPro" id="IPR033479">
    <property type="entry name" value="dCache_1"/>
</dbReference>
<dbReference type="SMART" id="SM00304">
    <property type="entry name" value="HAMP"/>
    <property type="match status" value="1"/>
</dbReference>
<dbReference type="GO" id="GO:0006935">
    <property type="term" value="P:chemotaxis"/>
    <property type="evidence" value="ECO:0007669"/>
    <property type="project" value="UniProtKB-KW"/>
</dbReference>
<evidence type="ECO:0000313" key="13">
    <source>
        <dbReference type="EMBL" id="KAB7705311.1"/>
    </source>
</evidence>
<dbReference type="GO" id="GO:0005886">
    <property type="term" value="C:plasma membrane"/>
    <property type="evidence" value="ECO:0007669"/>
    <property type="project" value="UniProtKB-SubCell"/>
</dbReference>
<dbReference type="PROSITE" id="PS50885">
    <property type="entry name" value="HAMP"/>
    <property type="match status" value="1"/>
</dbReference>
<dbReference type="SUPFAM" id="SSF58104">
    <property type="entry name" value="Methyl-accepting chemotaxis protein (MCP) signaling domain"/>
    <property type="match status" value="1"/>
</dbReference>
<evidence type="ECO:0000313" key="14">
    <source>
        <dbReference type="Proteomes" id="UP000429595"/>
    </source>
</evidence>
<dbReference type="InterPro" id="IPR003660">
    <property type="entry name" value="HAMP_dom"/>
</dbReference>
<dbReference type="Pfam" id="PF00015">
    <property type="entry name" value="MCPsignal"/>
    <property type="match status" value="1"/>
</dbReference>
<dbReference type="Gene3D" id="1.10.8.500">
    <property type="entry name" value="HAMP domain in histidine kinase"/>
    <property type="match status" value="1"/>
</dbReference>